<dbReference type="GO" id="GO:0016831">
    <property type="term" value="F:carboxy-lyase activity"/>
    <property type="evidence" value="ECO:0007669"/>
    <property type="project" value="InterPro"/>
</dbReference>
<dbReference type="InterPro" id="IPR032465">
    <property type="entry name" value="ACMSD"/>
</dbReference>
<dbReference type="KEGG" id="bih:BIP78_1192"/>
<sequence>MSESLGLPIFDVHCHLPAPGRLAWGAWGEAFARRYGEAKLTTWIERNRQAQHRSRDTLGFPVPEVPQPSPDESARRYAAEIERYGLRGICLVTGGGNDVLAAAIRPHPKLLGFAHHDPFSPGAADELVRAVRDLRLVGYKVIAPALPGPLADSTLDPVWETCSYLGIPVLVHFGPLGGGSGVAAGQNISPLALHDVAKGFPDTPFIVPHFGTGYLRELLHLMWACDNVFVDTSGSNGWRRFLWPQPELADLFRLFHRQFGAERILFGTDSSYFPRGWASRYAEEQLRAAAAAGIQERDVEKIFATNAPALLRVETPE</sequence>
<evidence type="ECO:0000313" key="4">
    <source>
        <dbReference type="Proteomes" id="UP000287233"/>
    </source>
</evidence>
<feature type="domain" description="Amidohydrolase-related" evidence="2">
    <location>
        <begin position="11"/>
        <end position="312"/>
    </location>
</feature>
<dbReference type="Proteomes" id="UP000287233">
    <property type="component" value="Chromosome"/>
</dbReference>
<dbReference type="GO" id="GO:0005737">
    <property type="term" value="C:cytoplasm"/>
    <property type="evidence" value="ECO:0007669"/>
    <property type="project" value="TreeGrafter"/>
</dbReference>
<name>A0A410FVH6_BIPS1</name>
<dbReference type="SUPFAM" id="SSF51556">
    <property type="entry name" value="Metallo-dependent hydrolases"/>
    <property type="match status" value="1"/>
</dbReference>
<gene>
    <name evidence="3" type="ORF">BIP78_1192</name>
</gene>
<reference evidence="4" key="1">
    <citation type="submission" date="2018-12" db="EMBL/GenBank/DDBJ databases">
        <title>Complete genome sequence of an uncultured bacterium of the candidate phylum Bipolaricaulota.</title>
        <authorList>
            <person name="Kadnikov V.V."/>
            <person name="Mardanov A.V."/>
            <person name="Beletsky A.V."/>
            <person name="Frank Y.A."/>
            <person name="Karnachuk O.V."/>
            <person name="Ravin N.V."/>
        </authorList>
    </citation>
    <scope>NUCLEOTIDE SEQUENCE [LARGE SCALE GENOMIC DNA]</scope>
</reference>
<dbReference type="Gene3D" id="3.20.20.140">
    <property type="entry name" value="Metal-dependent hydrolases"/>
    <property type="match status" value="1"/>
</dbReference>
<dbReference type="GO" id="GO:0019748">
    <property type="term" value="P:secondary metabolic process"/>
    <property type="evidence" value="ECO:0007669"/>
    <property type="project" value="TreeGrafter"/>
</dbReference>
<accession>A0A410FVH6</accession>
<dbReference type="EMBL" id="CP034928">
    <property type="protein sequence ID" value="QAA76958.1"/>
    <property type="molecule type" value="Genomic_DNA"/>
</dbReference>
<evidence type="ECO:0000313" key="3">
    <source>
        <dbReference type="EMBL" id="QAA76958.1"/>
    </source>
</evidence>
<organism evidence="3 4">
    <name type="scientific">Bipolaricaulis sibiricus</name>
    <dbReference type="NCBI Taxonomy" id="2501609"/>
    <lineage>
        <taxon>Bacteria</taxon>
        <taxon>Candidatus Bipolaricaulota</taxon>
        <taxon>Candidatus Bipolaricaulia</taxon>
        <taxon>Candidatus Bipolaricaulales</taxon>
        <taxon>Candidatus Bipolaricaulaceae</taxon>
        <taxon>Candidatus Bipolaricaulis</taxon>
    </lineage>
</organism>
<dbReference type="PANTHER" id="PTHR21240">
    <property type="entry name" value="2-AMINO-3-CARBOXYLMUCONATE-6-SEMIALDEHYDE DECARBOXYLASE"/>
    <property type="match status" value="1"/>
</dbReference>
<dbReference type="InterPro" id="IPR032466">
    <property type="entry name" value="Metal_Hydrolase"/>
</dbReference>
<evidence type="ECO:0000256" key="1">
    <source>
        <dbReference type="ARBA" id="ARBA00023239"/>
    </source>
</evidence>
<dbReference type="InterPro" id="IPR006680">
    <property type="entry name" value="Amidohydro-rel"/>
</dbReference>
<keyword evidence="1" id="KW-0456">Lyase</keyword>
<dbReference type="PANTHER" id="PTHR21240:SF28">
    <property type="entry name" value="ISO-OROTATE DECARBOXYLASE (EUROFUNG)"/>
    <property type="match status" value="1"/>
</dbReference>
<evidence type="ECO:0000259" key="2">
    <source>
        <dbReference type="Pfam" id="PF04909"/>
    </source>
</evidence>
<dbReference type="GO" id="GO:0016787">
    <property type="term" value="F:hydrolase activity"/>
    <property type="evidence" value="ECO:0007669"/>
    <property type="project" value="InterPro"/>
</dbReference>
<protein>
    <recommendedName>
        <fullName evidence="2">Amidohydrolase-related domain-containing protein</fullName>
    </recommendedName>
</protein>
<proteinExistence type="predicted"/>
<dbReference type="Pfam" id="PF04909">
    <property type="entry name" value="Amidohydro_2"/>
    <property type="match status" value="1"/>
</dbReference>
<dbReference type="AlphaFoldDB" id="A0A410FVH6"/>